<name>A0A0B6XSK6_9EUPU</name>
<feature type="non-terminal residue" evidence="1">
    <location>
        <position position="76"/>
    </location>
</feature>
<organism evidence="1">
    <name type="scientific">Arion vulgaris</name>
    <dbReference type="NCBI Taxonomy" id="1028688"/>
    <lineage>
        <taxon>Eukaryota</taxon>
        <taxon>Metazoa</taxon>
        <taxon>Spiralia</taxon>
        <taxon>Lophotrochozoa</taxon>
        <taxon>Mollusca</taxon>
        <taxon>Gastropoda</taxon>
        <taxon>Heterobranchia</taxon>
        <taxon>Euthyneura</taxon>
        <taxon>Panpulmonata</taxon>
        <taxon>Eupulmonata</taxon>
        <taxon>Stylommatophora</taxon>
        <taxon>Helicina</taxon>
        <taxon>Arionoidea</taxon>
        <taxon>Arionidae</taxon>
        <taxon>Arion</taxon>
    </lineage>
</organism>
<protein>
    <submittedName>
        <fullName evidence="1">Uncharacterized protein</fullName>
    </submittedName>
</protein>
<sequence length="76" mass="9003">GKVLLRISYFMITEYEFILFFHVPGSLQILFALKKDISFLETHLNMVMLKNFLLNQTGLLDLIYQVQYHELDSFAE</sequence>
<reference evidence="1" key="1">
    <citation type="submission" date="2014-12" db="EMBL/GenBank/DDBJ databases">
        <title>Insight into the proteome of Arion vulgaris.</title>
        <authorList>
            <person name="Aradska J."/>
            <person name="Bulat T."/>
            <person name="Smidak R."/>
            <person name="Sarate P."/>
            <person name="Gangsoo J."/>
            <person name="Sialana F."/>
            <person name="Bilban M."/>
            <person name="Lubec G."/>
        </authorList>
    </citation>
    <scope>NUCLEOTIDE SEQUENCE</scope>
    <source>
        <tissue evidence="1">Skin</tissue>
    </source>
</reference>
<proteinExistence type="predicted"/>
<feature type="non-terminal residue" evidence="1">
    <location>
        <position position="1"/>
    </location>
</feature>
<accession>A0A0B6XSK6</accession>
<evidence type="ECO:0000313" key="1">
    <source>
        <dbReference type="EMBL" id="CEK46962.1"/>
    </source>
</evidence>
<dbReference type="AlphaFoldDB" id="A0A0B6XSK6"/>
<gene>
    <name evidence="1" type="primary">ORF241</name>
</gene>
<dbReference type="EMBL" id="HACG01000097">
    <property type="protein sequence ID" value="CEK46962.1"/>
    <property type="molecule type" value="Transcribed_RNA"/>
</dbReference>